<organism evidence="3 4">
    <name type="scientific">Xenorhabdus khoisanae</name>
    <dbReference type="NCBI Taxonomy" id="880157"/>
    <lineage>
        <taxon>Bacteria</taxon>
        <taxon>Pseudomonadati</taxon>
        <taxon>Pseudomonadota</taxon>
        <taxon>Gammaproteobacteria</taxon>
        <taxon>Enterobacterales</taxon>
        <taxon>Morganellaceae</taxon>
        <taxon>Xenorhabdus</taxon>
    </lineage>
</organism>
<dbReference type="OrthoDB" id="6876326at2"/>
<feature type="chain" id="PRO_5005261695" description="Putative auto-transporter adhesin head GIN domain-containing protein" evidence="1">
    <location>
        <begin position="22"/>
        <end position="216"/>
    </location>
</feature>
<dbReference type="RefSeq" id="WP_047961398.1">
    <property type="nucleotide sequence ID" value="NZ_CAWMBG010000002.1"/>
</dbReference>
<keyword evidence="4" id="KW-1185">Reference proteome</keyword>
<dbReference type="InterPro" id="IPR021255">
    <property type="entry name" value="DUF2807"/>
</dbReference>
<sequence length="216" mass="22526">MKKVAILVALISGTTLPPAIAAEKTIEMQSFTSVNAQNGIALTIKCATTPSLKAKGTQSSINKLNISRDNDTLNLINEAAKEDNSLTSGVKITLYTDKPLKNLSTKSGVKMEVDACAVDSENLAVSGEMGSKIDVAGKTKYLDLTLGMGAVFNKNAQKFSANSAKVNLSMGASASLCHIPKITGSLTAGTQIFVDEDAVVKTTDNFASEISTDACS</sequence>
<dbReference type="STRING" id="880157.AB204_00275"/>
<dbReference type="Pfam" id="PF10988">
    <property type="entry name" value="DUF2807"/>
    <property type="match status" value="1"/>
</dbReference>
<evidence type="ECO:0000259" key="2">
    <source>
        <dbReference type="Pfam" id="PF10988"/>
    </source>
</evidence>
<comment type="caution">
    <text evidence="3">The sequence shown here is derived from an EMBL/GenBank/DDBJ whole genome shotgun (WGS) entry which is preliminary data.</text>
</comment>
<accession>A0A0J5IUZ3</accession>
<feature type="domain" description="Putative auto-transporter adhesin head GIN" evidence="2">
    <location>
        <begin position="31"/>
        <end position="194"/>
    </location>
</feature>
<name>A0A0J5IUZ3_9GAMM</name>
<protein>
    <recommendedName>
        <fullName evidence="2">Putative auto-transporter adhesin head GIN domain-containing protein</fullName>
    </recommendedName>
</protein>
<dbReference type="PATRIC" id="fig|880157.4.peg.59"/>
<evidence type="ECO:0000313" key="3">
    <source>
        <dbReference type="EMBL" id="KMJ46970.1"/>
    </source>
</evidence>
<dbReference type="Proteomes" id="UP000036277">
    <property type="component" value="Unassembled WGS sequence"/>
</dbReference>
<dbReference type="EMBL" id="LFCV01000002">
    <property type="protein sequence ID" value="KMJ46970.1"/>
    <property type="molecule type" value="Genomic_DNA"/>
</dbReference>
<dbReference type="Gene3D" id="2.160.20.120">
    <property type="match status" value="1"/>
</dbReference>
<reference evidence="3 4" key="1">
    <citation type="submission" date="2015-06" db="EMBL/GenBank/DDBJ databases">
        <title>Draft Whole-Genome Sequence of the Entomopathogenic Bacterium Xenorhabdus khoisanae.</title>
        <authorList>
            <person name="Naidoo S."/>
            <person name="Featherston J."/>
            <person name="Gray V.M."/>
        </authorList>
    </citation>
    <scope>NUCLEOTIDE SEQUENCE [LARGE SCALE GENOMIC DNA]</scope>
    <source>
        <strain evidence="3 4">MCB</strain>
    </source>
</reference>
<feature type="signal peptide" evidence="1">
    <location>
        <begin position="1"/>
        <end position="21"/>
    </location>
</feature>
<dbReference type="AlphaFoldDB" id="A0A0J5IUZ3"/>
<keyword evidence="1" id="KW-0732">Signal</keyword>
<evidence type="ECO:0000256" key="1">
    <source>
        <dbReference type="SAM" id="SignalP"/>
    </source>
</evidence>
<gene>
    <name evidence="3" type="ORF">AB204_00275</name>
</gene>
<proteinExistence type="predicted"/>
<evidence type="ECO:0000313" key="4">
    <source>
        <dbReference type="Proteomes" id="UP000036277"/>
    </source>
</evidence>